<comment type="subcellular location">
    <subcellularLocation>
        <location evidence="1">Membrane</location>
        <topology evidence="1">Multi-pass membrane protein</topology>
    </subcellularLocation>
</comment>
<dbReference type="Pfam" id="PF02171">
    <property type="entry name" value="Piwi"/>
    <property type="match status" value="1"/>
</dbReference>
<sequence length="1031" mass="113921">MTINDQLSRGYPIFLGLIALFGIIQLCISAWLTAQFNRHHNQLDNNERDRTRYTLFTSIWTVVFSLLFLFFSCLLEGSVVTSVLMNLIFLGVTWVLWLAAASAVTQTLGGHLNCGSERFFVYCHQLNAMEAFAWIECGRGRGARGGGSRGGRGGPRGGGAAPGPSATFQAPAAHITTVGARRPDYGKSGRPINIATNLFKVDIPEGSIYHYDVVIAGDKVLPRSFNMEIIRTLQNSTAPTVFAETRAVFDGQKNMFTPVPLNFGGAAASREFDVALEGAGSPGRPPKIIKVRIAHVATINTEVLHRYIQGKQSADNTVSTALTALNVAIRMEPSQRYPTKGRSFFTDKNTRPLGGGLEMWRGYFQSIRPVVGRMVINVDISTGVMYKPGPLIGLCLEFLDQPRSNPAQLLTSRGLDDRTRLRLGRFLAGVRVETKDAGSNARRARVIRKLSQKGANELTFQMRDGQTKTVAQYFYEMSRQRLANPQMLCVEIGQGALIPLELCTVIPGQQMRKELPETMRKSLVEFSSPQPMERLNAIRQGFQVLAYGQSEYVRKFGLTVAPSESTVQARVLKPPVLQYGPGSKQKNVEPRNGAWNMMEKKLYRPTSIGPWVLVSCDSRVGGAALDAIAEGFVGGCESTGIKMQHKKPWQQMVNPQGDIPQLLREAGKKCFDQFKAPPTLFVVILPDFGNDIYTNVKHWGDVLQGIPTQCLKSSKCRYAKIQYWANVALKINVKMDGINVIPDPAASAFLSDPRNPTAVIGFDVMHPAPGSTDRPSFTAAVSSVDSNAAKYVAVQGVQESRKELIDGLDRMVTELLEKYMLYRERVEKVAPQSKAPKRLIVYRDGVSEGQFQQVLDVELPQIKAGCTALGIKPAITLVVVGKRHHVRLFPTNDRDADRSGNLPAGTVLDQELVNPVEFDFFLLSHAGLLGTSRPAHYSVLYDENKLNADTMQMISFALCHVYAKSTRSVSIPAPVYYADTVCARAKIHYDPSKVRDESAYTNTTDASKMLETLKADFRPLHSNQKFKMFFS</sequence>
<dbReference type="InterPro" id="IPR003165">
    <property type="entry name" value="Piwi"/>
</dbReference>
<dbReference type="InterPro" id="IPR008253">
    <property type="entry name" value="Marvel"/>
</dbReference>
<protein>
    <recommendedName>
        <fullName evidence="11">Argonaute-like protein</fullName>
    </recommendedName>
</protein>
<dbReference type="CDD" id="cd02846">
    <property type="entry name" value="PAZ_argonaute_like"/>
    <property type="match status" value="1"/>
</dbReference>
<evidence type="ECO:0000256" key="1">
    <source>
        <dbReference type="ARBA" id="ARBA00004141"/>
    </source>
</evidence>
<accession>A0AAD2HDA0</accession>
<dbReference type="Pfam" id="PF08699">
    <property type="entry name" value="ArgoL1"/>
    <property type="match status" value="1"/>
</dbReference>
<dbReference type="EMBL" id="CAVNYO010000181">
    <property type="protein sequence ID" value="CAK5272042.1"/>
    <property type="molecule type" value="Genomic_DNA"/>
</dbReference>
<dbReference type="InterPro" id="IPR032472">
    <property type="entry name" value="ArgoL2"/>
</dbReference>
<feature type="transmembrane region" description="Helical" evidence="6">
    <location>
        <begin position="53"/>
        <end position="71"/>
    </location>
</feature>
<evidence type="ECO:0000256" key="6">
    <source>
        <dbReference type="SAM" id="Phobius"/>
    </source>
</evidence>
<dbReference type="SMART" id="SM01163">
    <property type="entry name" value="DUF1785"/>
    <property type="match status" value="1"/>
</dbReference>
<dbReference type="InterPro" id="IPR036397">
    <property type="entry name" value="RNaseH_sf"/>
</dbReference>
<dbReference type="Pfam" id="PF02170">
    <property type="entry name" value="PAZ"/>
    <property type="match status" value="1"/>
</dbReference>
<evidence type="ECO:0000313" key="10">
    <source>
        <dbReference type="Proteomes" id="UP001295794"/>
    </source>
</evidence>
<comment type="caution">
    <text evidence="9">The sequence shown here is derived from an EMBL/GenBank/DDBJ whole genome shotgun (WGS) entry which is preliminary data.</text>
</comment>
<dbReference type="Pfam" id="PF16487">
    <property type="entry name" value="ArgoMid"/>
    <property type="match status" value="1"/>
</dbReference>
<evidence type="ECO:0000256" key="2">
    <source>
        <dbReference type="ARBA" id="ARBA00022692"/>
    </source>
</evidence>
<evidence type="ECO:0000259" key="7">
    <source>
        <dbReference type="PROSITE" id="PS50821"/>
    </source>
</evidence>
<dbReference type="Pfam" id="PF16486">
    <property type="entry name" value="ArgoN"/>
    <property type="match status" value="1"/>
</dbReference>
<dbReference type="Proteomes" id="UP001295794">
    <property type="component" value="Unassembled WGS sequence"/>
</dbReference>
<dbReference type="SUPFAM" id="SSF101690">
    <property type="entry name" value="PAZ domain"/>
    <property type="match status" value="1"/>
</dbReference>
<dbReference type="SMART" id="SM00950">
    <property type="entry name" value="Piwi"/>
    <property type="match status" value="1"/>
</dbReference>
<dbReference type="Pfam" id="PF16488">
    <property type="entry name" value="ArgoL2"/>
    <property type="match status" value="1"/>
</dbReference>
<proteinExistence type="predicted"/>
<dbReference type="PROSITE" id="PS50821">
    <property type="entry name" value="PAZ"/>
    <property type="match status" value="1"/>
</dbReference>
<keyword evidence="3 6" id="KW-1133">Transmembrane helix</keyword>
<dbReference type="SUPFAM" id="SSF53098">
    <property type="entry name" value="Ribonuclease H-like"/>
    <property type="match status" value="1"/>
</dbReference>
<dbReference type="PROSITE" id="PS50822">
    <property type="entry name" value="PIWI"/>
    <property type="match status" value="1"/>
</dbReference>
<dbReference type="InterPro" id="IPR014811">
    <property type="entry name" value="ArgoL1"/>
</dbReference>
<evidence type="ECO:0000256" key="3">
    <source>
        <dbReference type="ARBA" id="ARBA00022989"/>
    </source>
</evidence>
<dbReference type="InterPro" id="IPR045246">
    <property type="entry name" value="Piwi_ago-like"/>
</dbReference>
<dbReference type="Gene3D" id="3.30.420.10">
    <property type="entry name" value="Ribonuclease H-like superfamily/Ribonuclease H"/>
    <property type="match status" value="1"/>
</dbReference>
<organism evidence="9 10">
    <name type="scientific">Mycena citricolor</name>
    <dbReference type="NCBI Taxonomy" id="2018698"/>
    <lineage>
        <taxon>Eukaryota</taxon>
        <taxon>Fungi</taxon>
        <taxon>Dikarya</taxon>
        <taxon>Basidiomycota</taxon>
        <taxon>Agaricomycotina</taxon>
        <taxon>Agaricomycetes</taxon>
        <taxon>Agaricomycetidae</taxon>
        <taxon>Agaricales</taxon>
        <taxon>Marasmiineae</taxon>
        <taxon>Mycenaceae</taxon>
        <taxon>Mycena</taxon>
    </lineage>
</organism>
<feature type="compositionally biased region" description="Gly residues" evidence="5">
    <location>
        <begin position="145"/>
        <end position="161"/>
    </location>
</feature>
<dbReference type="InterPro" id="IPR012337">
    <property type="entry name" value="RNaseH-like_sf"/>
</dbReference>
<keyword evidence="4 6" id="KW-0472">Membrane</keyword>
<feature type="domain" description="Piwi" evidence="8">
    <location>
        <begin position="680"/>
        <end position="990"/>
    </location>
</feature>
<keyword evidence="2 6" id="KW-0812">Transmembrane</keyword>
<evidence type="ECO:0000256" key="5">
    <source>
        <dbReference type="SAM" id="MobiDB-lite"/>
    </source>
</evidence>
<reference evidence="9" key="1">
    <citation type="submission" date="2023-11" db="EMBL/GenBank/DDBJ databases">
        <authorList>
            <person name="De Vega J J."/>
            <person name="De Vega J J."/>
        </authorList>
    </citation>
    <scope>NUCLEOTIDE SEQUENCE</scope>
</reference>
<dbReference type="PANTHER" id="PTHR22891">
    <property type="entry name" value="EUKARYOTIC TRANSLATION INITIATION FACTOR 2C"/>
    <property type="match status" value="1"/>
</dbReference>
<dbReference type="Pfam" id="PF01284">
    <property type="entry name" value="MARVEL"/>
    <property type="match status" value="1"/>
</dbReference>
<dbReference type="GO" id="GO:0016020">
    <property type="term" value="C:membrane"/>
    <property type="evidence" value="ECO:0007669"/>
    <property type="project" value="UniProtKB-SubCell"/>
</dbReference>
<feature type="domain" description="PAZ" evidence="7">
    <location>
        <begin position="390"/>
        <end position="507"/>
    </location>
</feature>
<feature type="transmembrane region" description="Helical" evidence="6">
    <location>
        <begin position="83"/>
        <end position="104"/>
    </location>
</feature>
<dbReference type="AlphaFoldDB" id="A0AAD2HDA0"/>
<dbReference type="InterPro" id="IPR003100">
    <property type="entry name" value="PAZ_dom"/>
</dbReference>
<dbReference type="Gene3D" id="3.40.50.2300">
    <property type="match status" value="1"/>
</dbReference>
<dbReference type="GO" id="GO:0003723">
    <property type="term" value="F:RNA binding"/>
    <property type="evidence" value="ECO:0007669"/>
    <property type="project" value="InterPro"/>
</dbReference>
<evidence type="ECO:0000256" key="4">
    <source>
        <dbReference type="ARBA" id="ARBA00023136"/>
    </source>
</evidence>
<evidence type="ECO:0000313" key="9">
    <source>
        <dbReference type="EMBL" id="CAK5272042.1"/>
    </source>
</evidence>
<evidence type="ECO:0000259" key="8">
    <source>
        <dbReference type="PROSITE" id="PS50822"/>
    </source>
</evidence>
<dbReference type="CDD" id="cd04657">
    <property type="entry name" value="Piwi_ago-like"/>
    <property type="match status" value="1"/>
</dbReference>
<feature type="region of interest" description="Disordered" evidence="5">
    <location>
        <begin position="145"/>
        <end position="165"/>
    </location>
</feature>
<name>A0AAD2HDA0_9AGAR</name>
<gene>
    <name evidence="9" type="ORF">MYCIT1_LOCUS17555</name>
</gene>
<dbReference type="InterPro" id="IPR032473">
    <property type="entry name" value="Argonaute_Mid_dom"/>
</dbReference>
<dbReference type="InterPro" id="IPR036085">
    <property type="entry name" value="PAZ_dom_sf"/>
</dbReference>
<feature type="transmembrane region" description="Helical" evidence="6">
    <location>
        <begin position="12"/>
        <end position="33"/>
    </location>
</feature>
<dbReference type="InterPro" id="IPR032474">
    <property type="entry name" value="Argonaute_N"/>
</dbReference>
<evidence type="ECO:0008006" key="11">
    <source>
        <dbReference type="Google" id="ProtNLM"/>
    </source>
</evidence>
<dbReference type="Gene3D" id="2.170.260.10">
    <property type="entry name" value="paz domain"/>
    <property type="match status" value="1"/>
</dbReference>
<keyword evidence="10" id="KW-1185">Reference proteome</keyword>